<reference evidence="1" key="3">
    <citation type="submission" date="2015-04" db="UniProtKB">
        <authorList>
            <consortium name="EnsemblPlants"/>
        </authorList>
    </citation>
    <scope>IDENTIFICATION</scope>
</reference>
<dbReference type="Proteomes" id="UP000032180">
    <property type="component" value="Chromosome 3"/>
</dbReference>
<dbReference type="eggNOG" id="ENOG502R3X8">
    <property type="taxonomic scope" value="Eukaryota"/>
</dbReference>
<dbReference type="STRING" id="77586.A0A0D9VXV4"/>
<dbReference type="HOGENOM" id="CLU_1273874_0_0_1"/>
<name>A0A0D9VXV4_9ORYZ</name>
<reference evidence="2" key="2">
    <citation type="submission" date="2013-12" db="EMBL/GenBank/DDBJ databases">
        <authorList>
            <person name="Yu Y."/>
            <person name="Lee S."/>
            <person name="de Baynast K."/>
            <person name="Wissotski M."/>
            <person name="Liu L."/>
            <person name="Talag J."/>
            <person name="Goicoechea J."/>
            <person name="Angelova A."/>
            <person name="Jetty R."/>
            <person name="Kudrna D."/>
            <person name="Golser W."/>
            <person name="Rivera L."/>
            <person name="Zhang J."/>
            <person name="Wing R."/>
        </authorList>
    </citation>
    <scope>NUCLEOTIDE SEQUENCE</scope>
</reference>
<proteinExistence type="predicted"/>
<keyword evidence="2" id="KW-1185">Reference proteome</keyword>
<dbReference type="AlphaFoldDB" id="A0A0D9VXV4"/>
<evidence type="ECO:0000313" key="2">
    <source>
        <dbReference type="Proteomes" id="UP000032180"/>
    </source>
</evidence>
<organism evidence="1 2">
    <name type="scientific">Leersia perrieri</name>
    <dbReference type="NCBI Taxonomy" id="77586"/>
    <lineage>
        <taxon>Eukaryota</taxon>
        <taxon>Viridiplantae</taxon>
        <taxon>Streptophyta</taxon>
        <taxon>Embryophyta</taxon>
        <taxon>Tracheophyta</taxon>
        <taxon>Spermatophyta</taxon>
        <taxon>Magnoliopsida</taxon>
        <taxon>Liliopsida</taxon>
        <taxon>Poales</taxon>
        <taxon>Poaceae</taxon>
        <taxon>BOP clade</taxon>
        <taxon>Oryzoideae</taxon>
        <taxon>Oryzeae</taxon>
        <taxon>Oryzinae</taxon>
        <taxon>Leersia</taxon>
    </lineage>
</organism>
<dbReference type="PANTHER" id="PTHR34591">
    <property type="entry name" value="OS03G0653100 PROTEIN-RELATED"/>
    <property type="match status" value="1"/>
</dbReference>
<dbReference type="Gramene" id="LPERR03G25560.1">
    <property type="protein sequence ID" value="LPERR03G25560.1"/>
    <property type="gene ID" value="LPERR03G25560"/>
</dbReference>
<reference evidence="1 2" key="1">
    <citation type="submission" date="2012-08" db="EMBL/GenBank/DDBJ databases">
        <title>Oryza genome evolution.</title>
        <authorList>
            <person name="Wing R.A."/>
        </authorList>
    </citation>
    <scope>NUCLEOTIDE SEQUENCE</scope>
</reference>
<dbReference type="EnsemblPlants" id="LPERR03G25560.1">
    <property type="protein sequence ID" value="LPERR03G25560.1"/>
    <property type="gene ID" value="LPERR03G25560"/>
</dbReference>
<accession>A0A0D9VXV4</accession>
<sequence>MASIAMCDERFLIKDRAMGGEVFCPERGDDGDYCRHEAVLAVIHEALCHLLEGIALCALSEKGVYFGSLQEFWLWVWTLDESCGKMEWVWKHHMDLEPILPHINYNYYRYGNRDGITEAPVEEKYEWNSDDDNILDNEDMVDDPYRGYINFLGFHPYKEVVFFSQSLRKGLAFHLNSSKIQDLGYLYPKKYSAGQHALIWASLLYTPCWMGEFPKYN</sequence>
<protein>
    <submittedName>
        <fullName evidence="1">Uncharacterized protein</fullName>
    </submittedName>
</protein>
<evidence type="ECO:0000313" key="1">
    <source>
        <dbReference type="EnsemblPlants" id="LPERR03G25560.1"/>
    </source>
</evidence>